<sequence length="57" mass="6533">MSQRQKSFIYSGISWTIIFALMSFYWAAGGMVGVRSLGGQIYQMALERDPNFVHVVW</sequence>
<keyword evidence="1" id="KW-0812">Transmembrane</keyword>
<feature type="transmembrane region" description="Helical" evidence="1">
    <location>
        <begin position="7"/>
        <end position="28"/>
    </location>
</feature>
<protein>
    <submittedName>
        <fullName evidence="2">TM2 domain-containing membrane protein YozV</fullName>
    </submittedName>
</protein>
<comment type="caution">
    <text evidence="2">The sequence shown here is derived from an EMBL/GenBank/DDBJ whole genome shotgun (WGS) entry which is preliminary data.</text>
</comment>
<keyword evidence="3" id="KW-1185">Reference proteome</keyword>
<name>A0A9X0Z195_9BACI</name>
<organism evidence="2 3">
    <name type="scientific">Oceanobacillus polygoni</name>
    <dbReference type="NCBI Taxonomy" id="1235259"/>
    <lineage>
        <taxon>Bacteria</taxon>
        <taxon>Bacillati</taxon>
        <taxon>Bacillota</taxon>
        <taxon>Bacilli</taxon>
        <taxon>Bacillales</taxon>
        <taxon>Bacillaceae</taxon>
        <taxon>Oceanobacillus</taxon>
    </lineage>
</organism>
<gene>
    <name evidence="2" type="ORF">J2Z64_003829</name>
</gene>
<evidence type="ECO:0000313" key="2">
    <source>
        <dbReference type="EMBL" id="MBP2079531.1"/>
    </source>
</evidence>
<evidence type="ECO:0000313" key="3">
    <source>
        <dbReference type="Proteomes" id="UP001138793"/>
    </source>
</evidence>
<accession>A0A9X0Z195</accession>
<dbReference type="RefSeq" id="WP_245347851.1">
    <property type="nucleotide sequence ID" value="NZ_JAGGMB010000017.1"/>
</dbReference>
<dbReference type="Proteomes" id="UP001138793">
    <property type="component" value="Unassembled WGS sequence"/>
</dbReference>
<reference evidence="2" key="1">
    <citation type="submission" date="2021-03" db="EMBL/GenBank/DDBJ databases">
        <title>Genomic Encyclopedia of Type Strains, Phase IV (KMG-IV): sequencing the most valuable type-strain genomes for metagenomic binning, comparative biology and taxonomic classification.</title>
        <authorList>
            <person name="Goeker M."/>
        </authorList>
    </citation>
    <scope>NUCLEOTIDE SEQUENCE</scope>
    <source>
        <strain evidence="2">DSM 107338</strain>
    </source>
</reference>
<dbReference type="AlphaFoldDB" id="A0A9X0Z195"/>
<keyword evidence="1" id="KW-0472">Membrane</keyword>
<proteinExistence type="predicted"/>
<dbReference type="EMBL" id="JAGGMB010000017">
    <property type="protein sequence ID" value="MBP2079531.1"/>
    <property type="molecule type" value="Genomic_DNA"/>
</dbReference>
<keyword evidence="1" id="KW-1133">Transmembrane helix</keyword>
<evidence type="ECO:0000256" key="1">
    <source>
        <dbReference type="SAM" id="Phobius"/>
    </source>
</evidence>